<dbReference type="PANTHER" id="PTHR34847:SF1">
    <property type="entry name" value="NODULATION PROTEIN U"/>
    <property type="match status" value="1"/>
</dbReference>
<dbReference type="GO" id="GO:0016740">
    <property type="term" value="F:transferase activity"/>
    <property type="evidence" value="ECO:0007669"/>
    <property type="project" value="UniProtKB-KW"/>
</dbReference>
<dbReference type="Pfam" id="PF16861">
    <property type="entry name" value="Carbam_trans_C"/>
    <property type="match status" value="1"/>
</dbReference>
<dbReference type="SUPFAM" id="SSF55821">
    <property type="entry name" value="YrdC/RibB"/>
    <property type="match status" value="1"/>
</dbReference>
<dbReference type="InterPro" id="IPR051338">
    <property type="entry name" value="NodU/CmcH_Carbamoyltrnsfr"/>
</dbReference>
<reference evidence="2" key="1">
    <citation type="submission" date="2020-03" db="EMBL/GenBank/DDBJ databases">
        <title>The deep terrestrial virosphere.</title>
        <authorList>
            <person name="Holmfeldt K."/>
            <person name="Nilsson E."/>
            <person name="Simone D."/>
            <person name="Lopez-Fernandez M."/>
            <person name="Wu X."/>
            <person name="de Brujin I."/>
            <person name="Lundin D."/>
            <person name="Andersson A."/>
            <person name="Bertilsson S."/>
            <person name="Dopson M."/>
        </authorList>
    </citation>
    <scope>NUCLEOTIDE SEQUENCE</scope>
    <source>
        <strain evidence="4">MM415A00269</strain>
        <strain evidence="3">MM415B00862</strain>
        <strain evidence="2">TM448A00755</strain>
        <strain evidence="5">TM448B01461</strain>
    </source>
</reference>
<dbReference type="InterPro" id="IPR017945">
    <property type="entry name" value="DHBP_synth_RibB-like_a/b_dom"/>
</dbReference>
<dbReference type="EMBL" id="MT144762">
    <property type="protein sequence ID" value="QJH98988.1"/>
    <property type="molecule type" value="Genomic_DNA"/>
</dbReference>
<name>A0A6H1ZK42_9ZZZZ</name>
<dbReference type="EMBL" id="MT141456">
    <property type="protein sequence ID" value="QJA61901.1"/>
    <property type="molecule type" value="Genomic_DNA"/>
</dbReference>
<sequence>MLNCTANSFILQHGKFDNIHLFPGCGDEGLNIGTALYVAHHILGEPRQKYTDGEICYLGPDKPTVEPDYAFLAQEIADGKIIAWCNGRAEYGPRALGNRSLLADPRDERNLEKINFEIKRREWYRPLAPVVMEEYAQDWFDFPTKSPFMLFTMPIKDPSKIPAVNHVDNSARMQTVNESSNPNYYRLIKAFYAITGVPILVNTSLNVSGEPMVESDEDALNFFNNNDLVDILVLHGEVFEK</sequence>
<feature type="domain" description="Carbamoyltransferase C-terminal" evidence="1">
    <location>
        <begin position="73"/>
        <end position="241"/>
    </location>
</feature>
<dbReference type="EMBL" id="MT144062">
    <property type="protein sequence ID" value="QJA47898.1"/>
    <property type="molecule type" value="Genomic_DNA"/>
</dbReference>
<evidence type="ECO:0000259" key="1">
    <source>
        <dbReference type="Pfam" id="PF16861"/>
    </source>
</evidence>
<evidence type="ECO:0000313" key="5">
    <source>
        <dbReference type="EMBL" id="QJH98988.1"/>
    </source>
</evidence>
<dbReference type="InterPro" id="IPR031730">
    <property type="entry name" value="Carbam_trans_C"/>
</dbReference>
<keyword evidence="2" id="KW-0808">Transferase</keyword>
<proteinExistence type="predicted"/>
<evidence type="ECO:0000313" key="2">
    <source>
        <dbReference type="EMBL" id="QJA47898.1"/>
    </source>
</evidence>
<protein>
    <submittedName>
        <fullName evidence="2">Putative carbamoyltransferase</fullName>
    </submittedName>
</protein>
<dbReference type="PANTHER" id="PTHR34847">
    <property type="entry name" value="NODULATION PROTEIN U"/>
    <property type="match status" value="1"/>
</dbReference>
<dbReference type="Gene3D" id="3.90.870.20">
    <property type="entry name" value="Carbamoyltransferase, C-terminal domain"/>
    <property type="match status" value="1"/>
</dbReference>
<dbReference type="EMBL" id="MT142515">
    <property type="protein sequence ID" value="QJA83655.1"/>
    <property type="molecule type" value="Genomic_DNA"/>
</dbReference>
<gene>
    <name evidence="4" type="ORF">MM415A00269_0023</name>
    <name evidence="3" type="ORF">MM415B00862_0022</name>
    <name evidence="2" type="ORF">TM448A00755_0011</name>
    <name evidence="5" type="ORF">TM448B01461_0012</name>
</gene>
<dbReference type="AlphaFoldDB" id="A0A6H1ZK42"/>
<evidence type="ECO:0000313" key="3">
    <source>
        <dbReference type="EMBL" id="QJA61901.1"/>
    </source>
</evidence>
<evidence type="ECO:0000313" key="4">
    <source>
        <dbReference type="EMBL" id="QJA83655.1"/>
    </source>
</evidence>
<accession>A0A6H1ZK42</accession>
<dbReference type="InterPro" id="IPR038152">
    <property type="entry name" value="Carbam_trans_C_sf"/>
</dbReference>
<organism evidence="2">
    <name type="scientific">viral metagenome</name>
    <dbReference type="NCBI Taxonomy" id="1070528"/>
    <lineage>
        <taxon>unclassified sequences</taxon>
        <taxon>metagenomes</taxon>
        <taxon>organismal metagenomes</taxon>
    </lineage>
</organism>